<dbReference type="EC" id="2.1.1.297" evidence="1"/>
<dbReference type="InterPro" id="IPR004556">
    <property type="entry name" value="HemK-like"/>
</dbReference>
<dbReference type="GO" id="GO:0032259">
    <property type="term" value="P:methylation"/>
    <property type="evidence" value="ECO:0007669"/>
    <property type="project" value="UniProtKB-KW"/>
</dbReference>
<evidence type="ECO:0000313" key="8">
    <source>
        <dbReference type="Proteomes" id="UP000016200"/>
    </source>
</evidence>
<dbReference type="CDD" id="cd02440">
    <property type="entry name" value="AdoMet_MTases"/>
    <property type="match status" value="1"/>
</dbReference>
<comment type="caution">
    <text evidence="7">The sequence shown here is derived from an EMBL/GenBank/DDBJ whole genome shotgun (WGS) entry which is preliminary data.</text>
</comment>
<dbReference type="eggNOG" id="COG2890">
    <property type="taxonomic scope" value="Bacteria"/>
</dbReference>
<protein>
    <recommendedName>
        <fullName evidence="1">peptide chain release factor N(5)-glutamine methyltransferase</fullName>
        <ecNumber evidence="1">2.1.1.297</ecNumber>
    </recommendedName>
</protein>
<dbReference type="SUPFAM" id="SSF53335">
    <property type="entry name" value="S-adenosyl-L-methionine-dependent methyltransferases"/>
    <property type="match status" value="1"/>
</dbReference>
<evidence type="ECO:0000256" key="1">
    <source>
        <dbReference type="ARBA" id="ARBA00012771"/>
    </source>
</evidence>
<keyword evidence="3 7" id="KW-0808">Transferase</keyword>
<dbReference type="Proteomes" id="UP000016200">
    <property type="component" value="Unassembled WGS sequence"/>
</dbReference>
<dbReference type="NCBIfam" id="TIGR00536">
    <property type="entry name" value="hemK_fam"/>
    <property type="match status" value="1"/>
</dbReference>
<evidence type="ECO:0000256" key="3">
    <source>
        <dbReference type="ARBA" id="ARBA00022679"/>
    </source>
</evidence>
<evidence type="ECO:0000256" key="2">
    <source>
        <dbReference type="ARBA" id="ARBA00022603"/>
    </source>
</evidence>
<comment type="catalytic activity">
    <reaction evidence="5">
        <text>L-glutaminyl-[peptide chain release factor] + S-adenosyl-L-methionine = N(5)-methyl-L-glutaminyl-[peptide chain release factor] + S-adenosyl-L-homocysteine + H(+)</text>
        <dbReference type="Rhea" id="RHEA:42896"/>
        <dbReference type="Rhea" id="RHEA-COMP:10271"/>
        <dbReference type="Rhea" id="RHEA-COMP:10272"/>
        <dbReference type="ChEBI" id="CHEBI:15378"/>
        <dbReference type="ChEBI" id="CHEBI:30011"/>
        <dbReference type="ChEBI" id="CHEBI:57856"/>
        <dbReference type="ChEBI" id="CHEBI:59789"/>
        <dbReference type="ChEBI" id="CHEBI:61891"/>
        <dbReference type="EC" id="2.1.1.297"/>
    </reaction>
</comment>
<dbReference type="Pfam" id="PF05175">
    <property type="entry name" value="MTS"/>
    <property type="match status" value="1"/>
</dbReference>
<dbReference type="PANTHER" id="PTHR18895">
    <property type="entry name" value="HEMK METHYLTRANSFERASE"/>
    <property type="match status" value="1"/>
</dbReference>
<dbReference type="GO" id="GO:0102559">
    <property type="term" value="F:peptide chain release factor N(5)-glutamine methyltransferase activity"/>
    <property type="evidence" value="ECO:0007669"/>
    <property type="project" value="UniProtKB-EC"/>
</dbReference>
<accession>S7KFU8</accession>
<feature type="domain" description="Methyltransferase small" evidence="6">
    <location>
        <begin position="85"/>
        <end position="158"/>
    </location>
</feature>
<proteinExistence type="predicted"/>
<dbReference type="InterPro" id="IPR007848">
    <property type="entry name" value="Small_mtfrase_dom"/>
</dbReference>
<evidence type="ECO:0000259" key="6">
    <source>
        <dbReference type="Pfam" id="PF05175"/>
    </source>
</evidence>
<dbReference type="HOGENOM" id="CLU_018398_3_1_0"/>
<name>S7KFU8_9CHLA</name>
<reference evidence="7 8" key="1">
    <citation type="submission" date="2013-04" db="EMBL/GenBank/DDBJ databases">
        <title>Genome sequence of Chlamydia psittaci 10-1398/11.</title>
        <authorList>
            <person name="Huot-Creasy H."/>
            <person name="McCracken C.L."/>
            <person name="Humphries M."/>
            <person name="Sachse K."/>
            <person name="Laroucau K."/>
            <person name="Bavoil P."/>
            <person name="Myers G.S."/>
        </authorList>
    </citation>
    <scope>NUCLEOTIDE SEQUENCE [LARGE SCALE GENOMIC DNA]</scope>
    <source>
        <strain evidence="7 8">10_1398_11</strain>
    </source>
</reference>
<dbReference type="PANTHER" id="PTHR18895:SF74">
    <property type="entry name" value="MTRF1L RELEASE FACTOR GLUTAMINE METHYLTRANSFERASE"/>
    <property type="match status" value="1"/>
</dbReference>
<keyword evidence="2 7" id="KW-0489">Methyltransferase</keyword>
<gene>
    <name evidence="7" type="primary">prmC</name>
    <name evidence="7" type="ORF">CP10139811_0261</name>
</gene>
<dbReference type="InterPro" id="IPR019874">
    <property type="entry name" value="RF_methyltr_PrmC"/>
</dbReference>
<dbReference type="Gene3D" id="3.40.50.150">
    <property type="entry name" value="Vaccinia Virus protein VP39"/>
    <property type="match status" value="1"/>
</dbReference>
<organism evidence="7 8">
    <name type="scientific">Chlamydia ibidis</name>
    <dbReference type="NCBI Taxonomy" id="1405396"/>
    <lineage>
        <taxon>Bacteria</taxon>
        <taxon>Pseudomonadati</taxon>
        <taxon>Chlamydiota</taxon>
        <taxon>Chlamydiia</taxon>
        <taxon>Chlamydiales</taxon>
        <taxon>Chlamydiaceae</taxon>
        <taxon>Chlamydia/Chlamydophila group</taxon>
        <taxon>Chlamydia</taxon>
    </lineage>
</organism>
<evidence type="ECO:0000256" key="4">
    <source>
        <dbReference type="ARBA" id="ARBA00022691"/>
    </source>
</evidence>
<dbReference type="NCBIfam" id="TIGR03534">
    <property type="entry name" value="RF_mod_PrmC"/>
    <property type="match status" value="1"/>
</dbReference>
<dbReference type="PATRIC" id="fig|1238237.3.peg.426"/>
<dbReference type="InterPro" id="IPR029063">
    <property type="entry name" value="SAM-dependent_MTases_sf"/>
</dbReference>
<dbReference type="InterPro" id="IPR050320">
    <property type="entry name" value="N5-glutamine_MTase"/>
</dbReference>
<dbReference type="EMBL" id="ATNB01000114">
    <property type="protein sequence ID" value="EPP35066.1"/>
    <property type="molecule type" value="Genomic_DNA"/>
</dbReference>
<dbReference type="AlphaFoldDB" id="S7KFU8"/>
<keyword evidence="4" id="KW-0949">S-adenosyl-L-methionine</keyword>
<evidence type="ECO:0000256" key="5">
    <source>
        <dbReference type="ARBA" id="ARBA00048391"/>
    </source>
</evidence>
<sequence>MDCLGIASRCMLFEISISTAKLSEYWLRLGKRACHVPLAYIHGEVRFLELELEVNTNVLIPRMETELLADRIIQYIRRHPEIQLFYDVCCGSGCLGLAIKKACPNLDVVLSDICPKAVELAKCNAKKNQLSVEVLMGDLFAPYTDLADAFVCNPPYLALNEIFHTDPEVRCHEPWKALVAGSKGIEFYERIACQLSSVLRPKGVAWLEIGYKQGAIVKKIFSDLGVVGEVYQDLSGLDRIFFLENHGCNAVSFCNYS</sequence>
<evidence type="ECO:0000313" key="7">
    <source>
        <dbReference type="EMBL" id="EPP35066.1"/>
    </source>
</evidence>